<comment type="caution">
    <text evidence="2">The sequence shown here is derived from an EMBL/GenBank/DDBJ whole genome shotgun (WGS) entry which is preliminary data.</text>
</comment>
<dbReference type="EMBL" id="JANQDX010000012">
    <property type="protein sequence ID" value="KAL0914974.1"/>
    <property type="molecule type" value="Genomic_DNA"/>
</dbReference>
<evidence type="ECO:0000256" key="1">
    <source>
        <dbReference type="SAM" id="MobiDB-lite"/>
    </source>
</evidence>
<keyword evidence="3" id="KW-1185">Reference proteome</keyword>
<protein>
    <submittedName>
        <fullName evidence="2">Uncharacterized protein</fullName>
    </submittedName>
</protein>
<accession>A0ABD0UQ37</accession>
<name>A0ABD0UQ37_DENTH</name>
<proteinExistence type="predicted"/>
<evidence type="ECO:0000313" key="3">
    <source>
        <dbReference type="Proteomes" id="UP001552299"/>
    </source>
</evidence>
<organism evidence="2 3">
    <name type="scientific">Dendrobium thyrsiflorum</name>
    <name type="common">Pinecone-like raceme dendrobium</name>
    <name type="synonym">Orchid</name>
    <dbReference type="NCBI Taxonomy" id="117978"/>
    <lineage>
        <taxon>Eukaryota</taxon>
        <taxon>Viridiplantae</taxon>
        <taxon>Streptophyta</taxon>
        <taxon>Embryophyta</taxon>
        <taxon>Tracheophyta</taxon>
        <taxon>Spermatophyta</taxon>
        <taxon>Magnoliopsida</taxon>
        <taxon>Liliopsida</taxon>
        <taxon>Asparagales</taxon>
        <taxon>Orchidaceae</taxon>
        <taxon>Epidendroideae</taxon>
        <taxon>Malaxideae</taxon>
        <taxon>Dendrobiinae</taxon>
        <taxon>Dendrobium</taxon>
    </lineage>
</organism>
<feature type="region of interest" description="Disordered" evidence="1">
    <location>
        <begin position="1"/>
        <end position="20"/>
    </location>
</feature>
<reference evidence="2 3" key="1">
    <citation type="journal article" date="2024" name="Plant Biotechnol. J.">
        <title>Dendrobium thyrsiflorum genome and its molecular insights into genes involved in important horticultural traits.</title>
        <authorList>
            <person name="Chen B."/>
            <person name="Wang J.Y."/>
            <person name="Zheng P.J."/>
            <person name="Li K.L."/>
            <person name="Liang Y.M."/>
            <person name="Chen X.F."/>
            <person name="Zhang C."/>
            <person name="Zhao X."/>
            <person name="He X."/>
            <person name="Zhang G.Q."/>
            <person name="Liu Z.J."/>
            <person name="Xu Q."/>
        </authorList>
    </citation>
    <scope>NUCLEOTIDE SEQUENCE [LARGE SCALE GENOMIC DNA]</scope>
    <source>
        <strain evidence="2">GZMU011</strain>
    </source>
</reference>
<gene>
    <name evidence="2" type="ORF">M5K25_015369</name>
</gene>
<dbReference type="Proteomes" id="UP001552299">
    <property type="component" value="Unassembled WGS sequence"/>
</dbReference>
<evidence type="ECO:0000313" key="2">
    <source>
        <dbReference type="EMBL" id="KAL0914974.1"/>
    </source>
</evidence>
<sequence length="77" mass="8801">MACNRKWVGASDDQNMKDEGNREFDHSQVVEMHDRDDANIKLGADASDSEVDMEIHDSLVICKQLDQPNQRNAVRTR</sequence>
<dbReference type="AlphaFoldDB" id="A0ABD0UQ37"/>